<keyword evidence="2" id="KW-1185">Reference proteome</keyword>
<organism evidence="1 2">
    <name type="scientific">Solanum commersonii</name>
    <name type="common">Commerson's wild potato</name>
    <name type="synonym">Commerson's nightshade</name>
    <dbReference type="NCBI Taxonomy" id="4109"/>
    <lineage>
        <taxon>Eukaryota</taxon>
        <taxon>Viridiplantae</taxon>
        <taxon>Streptophyta</taxon>
        <taxon>Embryophyta</taxon>
        <taxon>Tracheophyta</taxon>
        <taxon>Spermatophyta</taxon>
        <taxon>Magnoliopsida</taxon>
        <taxon>eudicotyledons</taxon>
        <taxon>Gunneridae</taxon>
        <taxon>Pentapetalae</taxon>
        <taxon>asterids</taxon>
        <taxon>lamiids</taxon>
        <taxon>Solanales</taxon>
        <taxon>Solanaceae</taxon>
        <taxon>Solanoideae</taxon>
        <taxon>Solaneae</taxon>
        <taxon>Solanum</taxon>
    </lineage>
</organism>
<reference evidence="1 2" key="1">
    <citation type="submission" date="2020-09" db="EMBL/GenBank/DDBJ databases">
        <title>De no assembly of potato wild relative species, Solanum commersonii.</title>
        <authorList>
            <person name="Cho K."/>
        </authorList>
    </citation>
    <scope>NUCLEOTIDE SEQUENCE [LARGE SCALE GENOMIC DNA]</scope>
    <source>
        <strain evidence="1">LZ3.2</strain>
        <tissue evidence="1">Leaf</tissue>
    </source>
</reference>
<name>A0A9J5W8C6_SOLCO</name>
<evidence type="ECO:0000313" key="2">
    <source>
        <dbReference type="Proteomes" id="UP000824120"/>
    </source>
</evidence>
<proteinExistence type="predicted"/>
<dbReference type="EMBL" id="JACXVP010000012">
    <property type="protein sequence ID" value="KAG5571270.1"/>
    <property type="molecule type" value="Genomic_DNA"/>
</dbReference>
<dbReference type="AlphaFoldDB" id="A0A9J5W8C6"/>
<sequence length="155" mass="17529">MLVYELNLLKVKLTVTPFINHKRLVQILHKNQIVIVLTVNTRSSRGSWTQKIVVTLVVELVMVNLVMSWDMTRVMDLVQIVVETKGGRGLDSMQMVVEAVVEVEVVVEEEVVMENQVLALEMVRAMDRMKTVVIVKIVVVVLMPEEYGAMVVVAI</sequence>
<protein>
    <submittedName>
        <fullName evidence="1">Uncharacterized protein</fullName>
    </submittedName>
</protein>
<feature type="non-terminal residue" evidence="1">
    <location>
        <position position="155"/>
    </location>
</feature>
<gene>
    <name evidence="1" type="ORF">H5410_061036</name>
</gene>
<accession>A0A9J5W8C6</accession>
<comment type="caution">
    <text evidence="1">The sequence shown here is derived from an EMBL/GenBank/DDBJ whole genome shotgun (WGS) entry which is preliminary data.</text>
</comment>
<evidence type="ECO:0000313" key="1">
    <source>
        <dbReference type="EMBL" id="KAG5571270.1"/>
    </source>
</evidence>
<dbReference type="Proteomes" id="UP000824120">
    <property type="component" value="Chromosome 12"/>
</dbReference>